<dbReference type="Proteomes" id="UP000230750">
    <property type="component" value="Unassembled WGS sequence"/>
</dbReference>
<sequence>MADLEDSAVDALLASDADNSPNSPRDGNGSDRGHRRSSSVEESYGDSREDHRSSESAERDGRQSRRRASSQGEQTRYSLRSSNLNNADSTSNNLDGDISSGRDEEGDNDVTPVGSPTSPYSPTNTDDNSFEPTGSDGFPRLVGQGIPTHQRHFSTFLARPFLSSVKHSGADEQQQRQHLESLRRLGRNTETHLRVF</sequence>
<evidence type="ECO:0000256" key="1">
    <source>
        <dbReference type="SAM" id="MobiDB-lite"/>
    </source>
</evidence>
<dbReference type="EMBL" id="MRZV01001319">
    <property type="protein sequence ID" value="PIK38748.1"/>
    <property type="molecule type" value="Genomic_DNA"/>
</dbReference>
<name>A0A2G8JSQ1_STIJA</name>
<feature type="compositionally biased region" description="Polar residues" evidence="1">
    <location>
        <begin position="114"/>
        <end position="132"/>
    </location>
</feature>
<feature type="compositionally biased region" description="Polar residues" evidence="1">
    <location>
        <begin position="74"/>
        <end position="94"/>
    </location>
</feature>
<comment type="caution">
    <text evidence="2">The sequence shown here is derived from an EMBL/GenBank/DDBJ whole genome shotgun (WGS) entry which is preliminary data.</text>
</comment>
<dbReference type="AlphaFoldDB" id="A0A2G8JSQ1"/>
<evidence type="ECO:0000313" key="2">
    <source>
        <dbReference type="EMBL" id="PIK38748.1"/>
    </source>
</evidence>
<gene>
    <name evidence="2" type="ORF">BSL78_24414</name>
</gene>
<feature type="region of interest" description="Disordered" evidence="1">
    <location>
        <begin position="1"/>
        <end position="145"/>
    </location>
</feature>
<evidence type="ECO:0000313" key="3">
    <source>
        <dbReference type="Proteomes" id="UP000230750"/>
    </source>
</evidence>
<keyword evidence="3" id="KW-1185">Reference proteome</keyword>
<protein>
    <submittedName>
        <fullName evidence="2">Uncharacterized protein</fullName>
    </submittedName>
</protein>
<feature type="compositionally biased region" description="Basic and acidic residues" evidence="1">
    <location>
        <begin position="45"/>
        <end position="63"/>
    </location>
</feature>
<feature type="compositionally biased region" description="Low complexity" evidence="1">
    <location>
        <begin position="9"/>
        <end position="20"/>
    </location>
</feature>
<organism evidence="2 3">
    <name type="scientific">Stichopus japonicus</name>
    <name type="common">Sea cucumber</name>
    <dbReference type="NCBI Taxonomy" id="307972"/>
    <lineage>
        <taxon>Eukaryota</taxon>
        <taxon>Metazoa</taxon>
        <taxon>Echinodermata</taxon>
        <taxon>Eleutherozoa</taxon>
        <taxon>Echinozoa</taxon>
        <taxon>Holothuroidea</taxon>
        <taxon>Aspidochirotacea</taxon>
        <taxon>Aspidochirotida</taxon>
        <taxon>Stichopodidae</taxon>
        <taxon>Apostichopus</taxon>
    </lineage>
</organism>
<proteinExistence type="predicted"/>
<reference evidence="2 3" key="1">
    <citation type="journal article" date="2017" name="PLoS Biol.">
        <title>The sea cucumber genome provides insights into morphological evolution and visceral regeneration.</title>
        <authorList>
            <person name="Zhang X."/>
            <person name="Sun L."/>
            <person name="Yuan J."/>
            <person name="Sun Y."/>
            <person name="Gao Y."/>
            <person name="Zhang L."/>
            <person name="Li S."/>
            <person name="Dai H."/>
            <person name="Hamel J.F."/>
            <person name="Liu C."/>
            <person name="Yu Y."/>
            <person name="Liu S."/>
            <person name="Lin W."/>
            <person name="Guo K."/>
            <person name="Jin S."/>
            <person name="Xu P."/>
            <person name="Storey K.B."/>
            <person name="Huan P."/>
            <person name="Zhang T."/>
            <person name="Zhou Y."/>
            <person name="Zhang J."/>
            <person name="Lin C."/>
            <person name="Li X."/>
            <person name="Xing L."/>
            <person name="Huo D."/>
            <person name="Sun M."/>
            <person name="Wang L."/>
            <person name="Mercier A."/>
            <person name="Li F."/>
            <person name="Yang H."/>
            <person name="Xiang J."/>
        </authorList>
    </citation>
    <scope>NUCLEOTIDE SEQUENCE [LARGE SCALE GENOMIC DNA]</scope>
    <source>
        <strain evidence="2">Shaxun</strain>
        <tissue evidence="2">Muscle</tissue>
    </source>
</reference>
<accession>A0A2G8JSQ1</accession>